<dbReference type="OrthoDB" id="9780765at2"/>
<evidence type="ECO:0000313" key="3">
    <source>
        <dbReference type="EMBL" id="PLW81441.1"/>
    </source>
</evidence>
<keyword evidence="1 3" id="KW-0378">Hydrolase</keyword>
<dbReference type="Pfam" id="PF00561">
    <property type="entry name" value="Abhydrolase_1"/>
    <property type="match status" value="1"/>
</dbReference>
<reference evidence="4" key="1">
    <citation type="submission" date="2017-11" db="EMBL/GenBank/DDBJ databases">
        <title>The draft genome sequence of Chromatocurvus sp. F02.</title>
        <authorList>
            <person name="Du Z.-J."/>
            <person name="Chang Y.-Q."/>
        </authorList>
    </citation>
    <scope>NUCLEOTIDE SEQUENCE [LARGE SCALE GENOMIC DNA]</scope>
    <source>
        <strain evidence="4">F02</strain>
    </source>
</reference>
<organism evidence="3 4">
    <name type="scientific">Kineobactrum sediminis</name>
    <dbReference type="NCBI Taxonomy" id="1905677"/>
    <lineage>
        <taxon>Bacteria</taxon>
        <taxon>Pseudomonadati</taxon>
        <taxon>Pseudomonadota</taxon>
        <taxon>Gammaproteobacteria</taxon>
        <taxon>Cellvibrionales</taxon>
        <taxon>Halieaceae</taxon>
        <taxon>Kineobactrum</taxon>
    </lineage>
</organism>
<evidence type="ECO:0000256" key="1">
    <source>
        <dbReference type="ARBA" id="ARBA00022801"/>
    </source>
</evidence>
<dbReference type="SUPFAM" id="SSF53474">
    <property type="entry name" value="alpha/beta-Hydrolases"/>
    <property type="match status" value="1"/>
</dbReference>
<dbReference type="GO" id="GO:0004301">
    <property type="term" value="F:epoxide hydrolase activity"/>
    <property type="evidence" value="ECO:0007669"/>
    <property type="project" value="TreeGrafter"/>
</dbReference>
<accession>A0A2N5XZ68</accession>
<evidence type="ECO:0000313" key="4">
    <source>
        <dbReference type="Proteomes" id="UP000234845"/>
    </source>
</evidence>
<evidence type="ECO:0000259" key="2">
    <source>
        <dbReference type="Pfam" id="PF00561"/>
    </source>
</evidence>
<dbReference type="AlphaFoldDB" id="A0A2N5XZ68"/>
<dbReference type="RefSeq" id="WP_101522447.1">
    <property type="nucleotide sequence ID" value="NZ_PKLZ01000013.1"/>
</dbReference>
<protein>
    <submittedName>
        <fullName evidence="3">Haloalkane dehalogenase</fullName>
        <ecNumber evidence="3">3.8.1.5</ecNumber>
    </submittedName>
</protein>
<comment type="caution">
    <text evidence="3">The sequence shown here is derived from an EMBL/GenBank/DDBJ whole genome shotgun (WGS) entry which is preliminary data.</text>
</comment>
<sequence>MTTVLRTPDHHFAGLPDFPWEPRYLQLTDDRLGPLRMHYLDEGPRQGPLVLLLHGEPSWCFLYRHMIRELSARGFRCVAPDLIGFGRSDKPAQREYYSYAGHVAQMAALVTALDLRDIILVCQDWGGPIGLSVLAQMPERFQAVVAANTLLPNCEAAPRGVEPWPGEIVEQWVAATRVATDLPIADVVAGVCVAPLSAAVRAAYDAPFPTPAYKAAALEFPSLIPIREDMPGVAGNRRTWQLLEQWQKPFVTAFSDSDPATAAWADVFRQRIPGARGRNHPIIRDAGHFLQEEQGPALAAVVAEVASSLT</sequence>
<dbReference type="EMBL" id="PKLZ01000013">
    <property type="protein sequence ID" value="PLW81441.1"/>
    <property type="molecule type" value="Genomic_DNA"/>
</dbReference>
<dbReference type="NCBIfam" id="NF002043">
    <property type="entry name" value="PRK00870.1"/>
    <property type="match status" value="1"/>
</dbReference>
<dbReference type="PANTHER" id="PTHR42977">
    <property type="entry name" value="HYDROLASE-RELATED"/>
    <property type="match status" value="1"/>
</dbReference>
<dbReference type="PANTHER" id="PTHR42977:SF3">
    <property type="entry name" value="AB HYDROLASE-1 DOMAIN-CONTAINING PROTEIN"/>
    <property type="match status" value="1"/>
</dbReference>
<dbReference type="Gene3D" id="3.40.50.1820">
    <property type="entry name" value="alpha/beta hydrolase"/>
    <property type="match status" value="1"/>
</dbReference>
<dbReference type="InterPro" id="IPR029058">
    <property type="entry name" value="AB_hydrolase_fold"/>
</dbReference>
<dbReference type="InterPro" id="IPR051340">
    <property type="entry name" value="Haloalkane_dehalogenase"/>
</dbReference>
<dbReference type="PRINTS" id="PR00412">
    <property type="entry name" value="EPOXHYDRLASE"/>
</dbReference>
<gene>
    <name evidence="3" type="ORF">CWI75_15545</name>
</gene>
<dbReference type="InterPro" id="IPR000639">
    <property type="entry name" value="Epox_hydrolase-like"/>
</dbReference>
<name>A0A2N5XZ68_9GAMM</name>
<proteinExistence type="predicted"/>
<dbReference type="InterPro" id="IPR000073">
    <property type="entry name" value="AB_hydrolase_1"/>
</dbReference>
<dbReference type="Proteomes" id="UP000234845">
    <property type="component" value="Unassembled WGS sequence"/>
</dbReference>
<dbReference type="EC" id="3.8.1.5" evidence="3"/>
<dbReference type="PRINTS" id="PR00111">
    <property type="entry name" value="ABHYDROLASE"/>
</dbReference>
<feature type="domain" description="AB hydrolase-1" evidence="2">
    <location>
        <begin position="48"/>
        <end position="292"/>
    </location>
</feature>
<keyword evidence="4" id="KW-1185">Reference proteome</keyword>
<dbReference type="GO" id="GO:0018786">
    <property type="term" value="F:haloalkane dehalogenase activity"/>
    <property type="evidence" value="ECO:0007669"/>
    <property type="project" value="UniProtKB-EC"/>
</dbReference>